<keyword evidence="8" id="KW-1185">Reference proteome</keyword>
<dbReference type="Gene3D" id="3.20.20.80">
    <property type="entry name" value="Glycosidases"/>
    <property type="match status" value="1"/>
</dbReference>
<reference evidence="7" key="1">
    <citation type="submission" date="2022-08" db="EMBL/GenBank/DDBJ databases">
        <authorList>
            <person name="Gutierrez-Valencia J."/>
        </authorList>
    </citation>
    <scope>NUCLEOTIDE SEQUENCE</scope>
</reference>
<dbReference type="InterPro" id="IPR001360">
    <property type="entry name" value="Glyco_hydro_1"/>
</dbReference>
<dbReference type="Proteomes" id="UP001154282">
    <property type="component" value="Unassembled WGS sequence"/>
</dbReference>
<protein>
    <submittedName>
        <fullName evidence="7">Uncharacterized protein</fullName>
    </submittedName>
</protein>
<comment type="similarity">
    <text evidence="1 4">Belongs to the glycosyl hydrolase 1 family.</text>
</comment>
<gene>
    <name evidence="7" type="ORF">LITE_LOCUS10488</name>
</gene>
<organism evidence="7 8">
    <name type="scientific">Linum tenue</name>
    <dbReference type="NCBI Taxonomy" id="586396"/>
    <lineage>
        <taxon>Eukaryota</taxon>
        <taxon>Viridiplantae</taxon>
        <taxon>Streptophyta</taxon>
        <taxon>Embryophyta</taxon>
        <taxon>Tracheophyta</taxon>
        <taxon>Spermatophyta</taxon>
        <taxon>Magnoliopsida</taxon>
        <taxon>eudicotyledons</taxon>
        <taxon>Gunneridae</taxon>
        <taxon>Pentapetalae</taxon>
        <taxon>rosids</taxon>
        <taxon>fabids</taxon>
        <taxon>Malpighiales</taxon>
        <taxon>Linaceae</taxon>
        <taxon>Linum</taxon>
    </lineage>
</organism>
<feature type="active site" description="Nucleophile" evidence="3">
    <location>
        <position position="476"/>
    </location>
</feature>
<proteinExistence type="inferred from homology"/>
<evidence type="ECO:0000256" key="3">
    <source>
        <dbReference type="PROSITE-ProRule" id="PRU10055"/>
    </source>
</evidence>
<accession>A0AAV0IQD9</accession>
<dbReference type="PROSITE" id="PS00572">
    <property type="entry name" value="GLYCOSYL_HYDROL_F1_1"/>
    <property type="match status" value="1"/>
</dbReference>
<sequence length="599" mass="68909">MLYAQPHPQPLYKKDPSASHKMHHPKPPIALVRQQSLPLFHSHMASKLLLLFLSSLLAHSIGLGMTQSVGPVVPYDPCLDLNDYQYRPSEELPYGRWSFPDGFVFASATAAYQIEGAANQSCRGPSVWDRFAHEFPERIADGSNGDVALDHYNRLEEDIIRMKYMNLDAYRFSISWTRIIPYGKIQTGVNEQGIKFYHDLLDLLEKHGLEPYVTIWHWDTPQALEAEYGGFLSRNIVKDFEDYCDFLFQEYGHRIKKWITLNEPVTYVMRGYDEGLHAPGRCSVWANRACVAGDSATEPYIVTHNLLLAHAAGYRLYENKYKKQQGVVGITIVTFYFLPYSGQTADVDAAQRALDFMYGWYMDPITFGHYPRNMVDLVGSRLPTFTEEESHMLKNSYDYLGLNYYTTYYAKNNTEFDPVHLRYTRDSQALTTPEKDGVLIGDQMGSDWQFLYPDGLRLLLEYTKETYGDHVIYITENGMGTQDDPKQTLAAARTDTMRITFYNAHLASIRQAMREKEVKVKGFFAWSYADNYEWNDGYSVRFGLYYINYTDISRHPKHSACWYTSFCRRSQPKGPTDNNLHMITAAGGRKALRLPTATV</sequence>
<evidence type="ECO:0000256" key="1">
    <source>
        <dbReference type="ARBA" id="ARBA00010838"/>
    </source>
</evidence>
<name>A0AAV0IQD9_9ROSI</name>
<dbReference type="SUPFAM" id="SSF51445">
    <property type="entry name" value="(Trans)glycosidases"/>
    <property type="match status" value="1"/>
</dbReference>
<dbReference type="GO" id="GO:0008422">
    <property type="term" value="F:beta-glucosidase activity"/>
    <property type="evidence" value="ECO:0007669"/>
    <property type="project" value="TreeGrafter"/>
</dbReference>
<evidence type="ECO:0000256" key="2">
    <source>
        <dbReference type="ARBA" id="ARBA00022801"/>
    </source>
</evidence>
<evidence type="ECO:0000313" key="7">
    <source>
        <dbReference type="EMBL" id="CAI0399840.1"/>
    </source>
</evidence>
<keyword evidence="5" id="KW-0326">Glycosidase</keyword>
<comment type="caution">
    <text evidence="7">The sequence shown here is derived from an EMBL/GenBank/DDBJ whole genome shotgun (WGS) entry which is preliminary data.</text>
</comment>
<dbReference type="PANTHER" id="PTHR10353">
    <property type="entry name" value="GLYCOSYL HYDROLASE"/>
    <property type="match status" value="1"/>
</dbReference>
<evidence type="ECO:0000313" key="8">
    <source>
        <dbReference type="Proteomes" id="UP001154282"/>
    </source>
</evidence>
<dbReference type="InterPro" id="IPR017853">
    <property type="entry name" value="GH"/>
</dbReference>
<dbReference type="PANTHER" id="PTHR10353:SF323">
    <property type="entry name" value="LINAMARASE"/>
    <property type="match status" value="1"/>
</dbReference>
<dbReference type="InterPro" id="IPR018120">
    <property type="entry name" value="Glyco_hydro_1_AS"/>
</dbReference>
<dbReference type="InterPro" id="IPR033132">
    <property type="entry name" value="GH_1_N_CS"/>
</dbReference>
<dbReference type="PROSITE" id="PS00653">
    <property type="entry name" value="GLYCOSYL_HYDROL_F1_2"/>
    <property type="match status" value="1"/>
</dbReference>
<dbReference type="FunFam" id="3.20.20.80:FF:000022">
    <property type="entry name" value="Beta-glucosidase 11"/>
    <property type="match status" value="1"/>
</dbReference>
<dbReference type="AlphaFoldDB" id="A0AAV0IQD9"/>
<dbReference type="Pfam" id="PF00232">
    <property type="entry name" value="Glyco_hydro_1"/>
    <property type="match status" value="1"/>
</dbReference>
<dbReference type="PRINTS" id="PR00131">
    <property type="entry name" value="GLHYDRLASE1"/>
</dbReference>
<evidence type="ECO:0000256" key="6">
    <source>
        <dbReference type="SAM" id="MobiDB-lite"/>
    </source>
</evidence>
<dbReference type="EMBL" id="CAMGYJ010000004">
    <property type="protein sequence ID" value="CAI0399840.1"/>
    <property type="molecule type" value="Genomic_DNA"/>
</dbReference>
<evidence type="ECO:0000256" key="5">
    <source>
        <dbReference type="RuleBase" id="RU004468"/>
    </source>
</evidence>
<feature type="region of interest" description="Disordered" evidence="6">
    <location>
        <begin position="1"/>
        <end position="25"/>
    </location>
</feature>
<evidence type="ECO:0000256" key="4">
    <source>
        <dbReference type="RuleBase" id="RU003690"/>
    </source>
</evidence>
<dbReference type="GO" id="GO:0005975">
    <property type="term" value="P:carbohydrate metabolic process"/>
    <property type="evidence" value="ECO:0007669"/>
    <property type="project" value="InterPro"/>
</dbReference>
<keyword evidence="2 5" id="KW-0378">Hydrolase</keyword>